<keyword evidence="3" id="KW-1185">Reference proteome</keyword>
<dbReference type="InterPro" id="IPR016040">
    <property type="entry name" value="NAD(P)-bd_dom"/>
</dbReference>
<dbReference type="Proteomes" id="UP000585272">
    <property type="component" value="Unassembled WGS sequence"/>
</dbReference>
<dbReference type="SUPFAM" id="SSF51735">
    <property type="entry name" value="NAD(P)-binding Rossmann-fold domains"/>
    <property type="match status" value="1"/>
</dbReference>
<dbReference type="PANTHER" id="PTHR43162:SF1">
    <property type="entry name" value="PRESTALK A DIFFERENTIATION PROTEIN A"/>
    <property type="match status" value="1"/>
</dbReference>
<reference evidence="2 3" key="1">
    <citation type="submission" date="2020-08" db="EMBL/GenBank/DDBJ databases">
        <title>Genomic Encyclopedia of Archaeal and Bacterial Type Strains, Phase II (KMG-II): from individual species to whole genera.</title>
        <authorList>
            <person name="Goeker M."/>
        </authorList>
    </citation>
    <scope>NUCLEOTIDE SEQUENCE [LARGE SCALE GENOMIC DNA]</scope>
    <source>
        <strain evidence="2 3">DSM 23288</strain>
    </source>
</reference>
<evidence type="ECO:0000259" key="1">
    <source>
        <dbReference type="Pfam" id="PF13460"/>
    </source>
</evidence>
<dbReference type="PANTHER" id="PTHR43162">
    <property type="match status" value="1"/>
</dbReference>
<dbReference type="InterPro" id="IPR051604">
    <property type="entry name" value="Ergot_Alk_Oxidoreductase"/>
</dbReference>
<organism evidence="2 3">
    <name type="scientific">Conexibacter arvalis</name>
    <dbReference type="NCBI Taxonomy" id="912552"/>
    <lineage>
        <taxon>Bacteria</taxon>
        <taxon>Bacillati</taxon>
        <taxon>Actinomycetota</taxon>
        <taxon>Thermoleophilia</taxon>
        <taxon>Solirubrobacterales</taxon>
        <taxon>Conexibacteraceae</taxon>
        <taxon>Conexibacter</taxon>
    </lineage>
</organism>
<dbReference type="Gene3D" id="3.90.25.10">
    <property type="entry name" value="UDP-galactose 4-epimerase, domain 1"/>
    <property type="match status" value="1"/>
</dbReference>
<dbReference type="RefSeq" id="WP_183342241.1">
    <property type="nucleotide sequence ID" value="NZ_JACHNU010000002.1"/>
</dbReference>
<dbReference type="Pfam" id="PF13460">
    <property type="entry name" value="NAD_binding_10"/>
    <property type="match status" value="1"/>
</dbReference>
<feature type="domain" description="NAD(P)-binding" evidence="1">
    <location>
        <begin position="13"/>
        <end position="172"/>
    </location>
</feature>
<dbReference type="InterPro" id="IPR036291">
    <property type="entry name" value="NAD(P)-bd_dom_sf"/>
</dbReference>
<proteinExistence type="predicted"/>
<dbReference type="AlphaFoldDB" id="A0A840IFR8"/>
<protein>
    <submittedName>
        <fullName evidence="2">Uncharacterized protein YbjT (DUF2867 family)</fullName>
    </submittedName>
</protein>
<dbReference type="Gene3D" id="3.40.50.720">
    <property type="entry name" value="NAD(P)-binding Rossmann-like Domain"/>
    <property type="match status" value="1"/>
</dbReference>
<dbReference type="EMBL" id="JACHNU010000002">
    <property type="protein sequence ID" value="MBB4662790.1"/>
    <property type="molecule type" value="Genomic_DNA"/>
</dbReference>
<accession>A0A840IFR8</accession>
<comment type="caution">
    <text evidence="2">The sequence shown here is derived from an EMBL/GenBank/DDBJ whole genome shotgun (WGS) entry which is preliminary data.</text>
</comment>
<gene>
    <name evidence="2" type="ORF">BDZ31_002376</name>
</gene>
<sequence>MTERAQDLILVTGATGKTGRRVAARLEARGVPVRAASRGAVPSFDWEDRATWAAALDGVRAVYVAYAPDLAVPGAAETVGAFARQAVAAGVERIVLLSGRGEAAAEAAEREVRAAGADWTIVRAAWFMQNFSEGAFRDLVLAGEVALPVGDVPEPFVDLDDVADVAVAALTESGHAGRLYELTGPRLMTFADAVAEIGAAAGREVAYAPVPLDAFLDALRGDGLPDDAVELLAFLFGELFDGRNARLGDGVERALGRPPRDLAAWARAAAADGAWSAASAEEAAR</sequence>
<evidence type="ECO:0000313" key="2">
    <source>
        <dbReference type="EMBL" id="MBB4662790.1"/>
    </source>
</evidence>
<name>A0A840IFR8_9ACTN</name>
<evidence type="ECO:0000313" key="3">
    <source>
        <dbReference type="Proteomes" id="UP000585272"/>
    </source>
</evidence>